<gene>
    <name evidence="1" type="ORF">C7K55_12840</name>
</gene>
<protein>
    <submittedName>
        <fullName evidence="1">Uncharacterized protein</fullName>
    </submittedName>
</protein>
<dbReference type="RefSeq" id="WP_106633127.1">
    <property type="nucleotide sequence ID" value="NZ_OY986431.1"/>
</dbReference>
<dbReference type="OrthoDB" id="558514at2"/>
<accession>A0A2P7MQM7</accession>
<evidence type="ECO:0000313" key="1">
    <source>
        <dbReference type="EMBL" id="PSJ03503.1"/>
    </source>
</evidence>
<comment type="caution">
    <text evidence="1">The sequence shown here is derived from an EMBL/GenBank/DDBJ whole genome shotgun (WGS) entry which is preliminary data.</text>
</comment>
<dbReference type="Proteomes" id="UP000243002">
    <property type="component" value="Unassembled WGS sequence"/>
</dbReference>
<dbReference type="AlphaFoldDB" id="A0A2P7MQM7"/>
<keyword evidence="2" id="KW-1185">Reference proteome</keyword>
<sequence length="78" mass="8705">MDAAVNRRLTVAVSWALARRATLDALEHFEESFAVTEEFREWLLCLEEHPELLAASVLMVPNDLGQGIRPASDGILEI</sequence>
<name>A0A2P7MQM7_9CYAN</name>
<proteinExistence type="predicted"/>
<organism evidence="1 2">
    <name type="scientific">Cyanobium usitatum str. Tous</name>
    <dbReference type="NCBI Taxonomy" id="2116684"/>
    <lineage>
        <taxon>Bacteria</taxon>
        <taxon>Bacillati</taxon>
        <taxon>Cyanobacteriota</taxon>
        <taxon>Cyanophyceae</taxon>
        <taxon>Synechococcales</taxon>
        <taxon>Prochlorococcaceae</taxon>
        <taxon>Cyanobium</taxon>
    </lineage>
</organism>
<evidence type="ECO:0000313" key="2">
    <source>
        <dbReference type="Proteomes" id="UP000243002"/>
    </source>
</evidence>
<reference evidence="1 2" key="1">
    <citation type="journal article" date="2018" name="Environ. Microbiol.">
        <title>Ecological and genomic features of two widespread freshwater picocyanobacteria.</title>
        <authorList>
            <person name="Cabello-Yeves P.J."/>
            <person name="Picazo A."/>
            <person name="Camacho A."/>
            <person name="Callieri C."/>
            <person name="Rosselli R."/>
            <person name="Roda-Garcia J.J."/>
            <person name="Coutinho F.H."/>
            <person name="Rodriguez-Valera F."/>
        </authorList>
    </citation>
    <scope>NUCLEOTIDE SEQUENCE [LARGE SCALE GENOMIC DNA]</scope>
    <source>
        <strain evidence="1 2">Tous</strain>
    </source>
</reference>
<dbReference type="EMBL" id="PXXO01000021">
    <property type="protein sequence ID" value="PSJ03503.1"/>
    <property type="molecule type" value="Genomic_DNA"/>
</dbReference>